<dbReference type="PANTHER" id="PTHR11455">
    <property type="entry name" value="CRYPTOCHROME"/>
    <property type="match status" value="1"/>
</dbReference>
<reference evidence="3" key="1">
    <citation type="journal article" date="2020" name="mSystems">
        <title>Genome- and Community-Level Interaction Insights into Carbon Utilization and Element Cycling Functions of Hydrothermarchaeota in Hydrothermal Sediment.</title>
        <authorList>
            <person name="Zhou Z."/>
            <person name="Liu Y."/>
            <person name="Xu W."/>
            <person name="Pan J."/>
            <person name="Luo Z.H."/>
            <person name="Li M."/>
        </authorList>
    </citation>
    <scope>NUCLEOTIDE SEQUENCE [LARGE SCALE GENOMIC DNA]</scope>
    <source>
        <strain evidence="3">SpSt-1217</strain>
    </source>
</reference>
<feature type="non-terminal residue" evidence="3">
    <location>
        <position position="233"/>
    </location>
</feature>
<keyword evidence="1" id="KW-0274">FAD</keyword>
<dbReference type="AlphaFoldDB" id="A0A831PQL1"/>
<dbReference type="GO" id="GO:0071949">
    <property type="term" value="F:FAD binding"/>
    <property type="evidence" value="ECO:0007669"/>
    <property type="project" value="TreeGrafter"/>
</dbReference>
<comment type="caution">
    <text evidence="3">The sequence shown here is derived from an EMBL/GenBank/DDBJ whole genome shotgun (WGS) entry which is preliminary data.</text>
</comment>
<accession>A0A831PQL1</accession>
<dbReference type="InterPro" id="IPR002081">
    <property type="entry name" value="Cryptochrome/DNA_photolyase_1"/>
</dbReference>
<protein>
    <submittedName>
        <fullName evidence="3">Deoxyribodipyrimidine photo-lyase</fullName>
    </submittedName>
</protein>
<feature type="domain" description="Photolyase/cryptochrome alpha/beta" evidence="2">
    <location>
        <begin position="3"/>
        <end position="133"/>
    </location>
</feature>
<dbReference type="GO" id="GO:0009416">
    <property type="term" value="P:response to light stimulus"/>
    <property type="evidence" value="ECO:0007669"/>
    <property type="project" value="TreeGrafter"/>
</dbReference>
<dbReference type="Gene3D" id="3.40.50.620">
    <property type="entry name" value="HUPs"/>
    <property type="match status" value="1"/>
</dbReference>
<dbReference type="PANTHER" id="PTHR11455:SF9">
    <property type="entry name" value="CRYPTOCHROME CIRCADIAN CLOCK 5 ISOFORM X1"/>
    <property type="match status" value="1"/>
</dbReference>
<dbReference type="InterPro" id="IPR014729">
    <property type="entry name" value="Rossmann-like_a/b/a_fold"/>
</dbReference>
<feature type="binding site" evidence="1">
    <location>
        <position position="214"/>
    </location>
    <ligand>
        <name>FAD</name>
        <dbReference type="ChEBI" id="CHEBI:57692"/>
    </ligand>
</feature>
<dbReference type="PROSITE" id="PS51645">
    <property type="entry name" value="PHR_CRY_ALPHA_BETA"/>
    <property type="match status" value="1"/>
</dbReference>
<keyword evidence="1" id="KW-0285">Flavoprotein</keyword>
<dbReference type="Proteomes" id="UP000886047">
    <property type="component" value="Unassembled WGS sequence"/>
</dbReference>
<evidence type="ECO:0000313" key="3">
    <source>
        <dbReference type="EMBL" id="HDR51803.1"/>
    </source>
</evidence>
<evidence type="ECO:0000259" key="2">
    <source>
        <dbReference type="PROSITE" id="PS51645"/>
    </source>
</evidence>
<organism evidence="3">
    <name type="scientific">Mariniphaga anaerophila</name>
    <dbReference type="NCBI Taxonomy" id="1484053"/>
    <lineage>
        <taxon>Bacteria</taxon>
        <taxon>Pseudomonadati</taxon>
        <taxon>Bacteroidota</taxon>
        <taxon>Bacteroidia</taxon>
        <taxon>Marinilabiliales</taxon>
        <taxon>Prolixibacteraceae</taxon>
        <taxon>Mariniphaga</taxon>
    </lineage>
</organism>
<dbReference type="Gene3D" id="1.25.40.80">
    <property type="match status" value="1"/>
</dbReference>
<name>A0A831PQL1_9BACT</name>
<proteinExistence type="predicted"/>
<comment type="cofactor">
    <cofactor evidence="1">
        <name>FAD</name>
        <dbReference type="ChEBI" id="CHEBI:57692"/>
    </cofactor>
    <text evidence="1">Binds 1 FAD per subunit.</text>
</comment>
<dbReference type="InterPro" id="IPR036155">
    <property type="entry name" value="Crypto/Photolyase_N_sf"/>
</dbReference>
<dbReference type="InterPro" id="IPR006050">
    <property type="entry name" value="DNA_photolyase_N"/>
</dbReference>
<dbReference type="EMBL" id="DSDK01000504">
    <property type="protein sequence ID" value="HDR51803.1"/>
    <property type="molecule type" value="Genomic_DNA"/>
</dbReference>
<dbReference type="SUPFAM" id="SSF52425">
    <property type="entry name" value="Cryptochrome/photolyase, N-terminal domain"/>
    <property type="match status" value="1"/>
</dbReference>
<evidence type="ECO:0000256" key="1">
    <source>
        <dbReference type="PIRSR" id="PIRSR602081-1"/>
    </source>
</evidence>
<gene>
    <name evidence="3" type="ORF">ENN90_09355</name>
</gene>
<sequence>MEKINVFWFRRDLRLYDNHALFQALKSGYPVLPVFIFDKEILDKLNSKTDARVSFIYAEIQKMKTELERNGSSLKIFHTKPSDAFRELTEKYEIQAVFANKDYEPYARQRDGEVGELLKAKGIALNLYKDQVIFEEDEVLKDDGTPYTVFTPYSKKWKQVLNETEIQSFPSEKLTEKFLKTKPFSFPDLKDLGFDESSIEIPPLEISEEIIRNYAETRDLPAIKGTTRLGVHL</sequence>
<dbReference type="Pfam" id="PF00875">
    <property type="entry name" value="DNA_photolyase"/>
    <property type="match status" value="1"/>
</dbReference>
<dbReference type="GO" id="GO:0003904">
    <property type="term" value="F:deoxyribodipyrimidine photo-lyase activity"/>
    <property type="evidence" value="ECO:0007669"/>
    <property type="project" value="TreeGrafter"/>
</dbReference>
<dbReference type="GO" id="GO:0003677">
    <property type="term" value="F:DNA binding"/>
    <property type="evidence" value="ECO:0007669"/>
    <property type="project" value="TreeGrafter"/>
</dbReference>